<feature type="compositionally biased region" description="Acidic residues" evidence="1">
    <location>
        <begin position="54"/>
        <end position="69"/>
    </location>
</feature>
<protein>
    <submittedName>
        <fullName evidence="2">Uncharacterized protein</fullName>
    </submittedName>
</protein>
<reference evidence="3" key="2">
    <citation type="submission" date="2015-01" db="EMBL/GenBank/DDBJ databases">
        <title>Evolutionary Origins and Diversification of the Mycorrhizal Mutualists.</title>
        <authorList>
            <consortium name="DOE Joint Genome Institute"/>
            <consortium name="Mycorrhizal Genomics Consortium"/>
            <person name="Kohler A."/>
            <person name="Kuo A."/>
            <person name="Nagy L.G."/>
            <person name="Floudas D."/>
            <person name="Copeland A."/>
            <person name="Barry K.W."/>
            <person name="Cichocki N."/>
            <person name="Veneault-Fourrey C."/>
            <person name="LaButti K."/>
            <person name="Lindquist E.A."/>
            <person name="Lipzen A."/>
            <person name="Lundell T."/>
            <person name="Morin E."/>
            <person name="Murat C."/>
            <person name="Riley R."/>
            <person name="Ohm R."/>
            <person name="Sun H."/>
            <person name="Tunlid A."/>
            <person name="Henrissat B."/>
            <person name="Grigoriev I.V."/>
            <person name="Hibbett D.S."/>
            <person name="Martin F."/>
        </authorList>
    </citation>
    <scope>NUCLEOTIDE SEQUENCE [LARGE SCALE GENOMIC DNA]</scope>
    <source>
        <strain evidence="3">MUT 4182</strain>
    </source>
</reference>
<keyword evidence="3" id="KW-1185">Reference proteome</keyword>
<proteinExistence type="predicted"/>
<sequence>MEAPQISTLDSKEDTPQPAEPPAATNPTPHPPAPSSSAATGAKSSQAGRAPVYVDEDEEDQLIDDDDDVAGPPGRLAPVNVVDQPRPAIPERLAAQPPRQQLTPTPSVVSVASEPPTTYVPPPITSQPSQSATPRRRTTKPRKTDDASSVGTSPVGSAPAKKKRNRTAIKATLEVGRQEPETHDNTGTTSAWRLDGGPGTAAPPMQMTIVQQDEMSIINASAAQKQPAKRKRAPKAAPAAPPSADTSLVEGSSVAPPPRKRQRTQPKKPVAPAQEEGTPDYFPTPAYQDITPDVGTSTPYDYFSAGPPTHVDQFRIPENGVEDIPEETLGAAPLRPLPQFTNAVAPGSFIPWQTYTGPLERTAKKCRRWTPVQRSLKTIGGGVWFAKTWIGGGTTEIEHVRQPLVLEPPKLSVEGPALSVASESEKPAKLPRTNKPRERKSKVKAEGRGSASATATPPTHASTPIPALTDATAELEKLGANAT</sequence>
<evidence type="ECO:0000256" key="1">
    <source>
        <dbReference type="SAM" id="MobiDB-lite"/>
    </source>
</evidence>
<evidence type="ECO:0000313" key="2">
    <source>
        <dbReference type="EMBL" id="KIO25497.1"/>
    </source>
</evidence>
<feature type="compositionally biased region" description="Low complexity" evidence="1">
    <location>
        <begin position="35"/>
        <end position="47"/>
    </location>
</feature>
<name>A0A0C3LVT6_9AGAM</name>
<accession>A0A0C3LVT6</accession>
<feature type="region of interest" description="Disordered" evidence="1">
    <location>
        <begin position="416"/>
        <end position="483"/>
    </location>
</feature>
<feature type="compositionally biased region" description="Polar residues" evidence="1">
    <location>
        <begin position="98"/>
        <end position="110"/>
    </location>
</feature>
<feature type="region of interest" description="Disordered" evidence="1">
    <location>
        <begin position="1"/>
        <end position="204"/>
    </location>
</feature>
<feature type="compositionally biased region" description="Low complexity" evidence="1">
    <location>
        <begin position="450"/>
        <end position="467"/>
    </location>
</feature>
<evidence type="ECO:0000313" key="3">
    <source>
        <dbReference type="Proteomes" id="UP000054248"/>
    </source>
</evidence>
<organism evidence="2 3">
    <name type="scientific">Tulasnella calospora MUT 4182</name>
    <dbReference type="NCBI Taxonomy" id="1051891"/>
    <lineage>
        <taxon>Eukaryota</taxon>
        <taxon>Fungi</taxon>
        <taxon>Dikarya</taxon>
        <taxon>Basidiomycota</taxon>
        <taxon>Agaricomycotina</taxon>
        <taxon>Agaricomycetes</taxon>
        <taxon>Cantharellales</taxon>
        <taxon>Tulasnellaceae</taxon>
        <taxon>Tulasnella</taxon>
    </lineage>
</organism>
<feature type="region of interest" description="Disordered" evidence="1">
    <location>
        <begin position="217"/>
        <end position="297"/>
    </location>
</feature>
<feature type="compositionally biased region" description="Low complexity" evidence="1">
    <location>
        <begin position="235"/>
        <end position="244"/>
    </location>
</feature>
<dbReference type="AlphaFoldDB" id="A0A0C3LVT6"/>
<reference evidence="2 3" key="1">
    <citation type="submission" date="2014-04" db="EMBL/GenBank/DDBJ databases">
        <authorList>
            <consortium name="DOE Joint Genome Institute"/>
            <person name="Kuo A."/>
            <person name="Girlanda M."/>
            <person name="Perotto S."/>
            <person name="Kohler A."/>
            <person name="Nagy L.G."/>
            <person name="Floudas D."/>
            <person name="Copeland A."/>
            <person name="Barry K.W."/>
            <person name="Cichocki N."/>
            <person name="Veneault-Fourrey C."/>
            <person name="LaButti K."/>
            <person name="Lindquist E.A."/>
            <person name="Lipzen A."/>
            <person name="Lundell T."/>
            <person name="Morin E."/>
            <person name="Murat C."/>
            <person name="Sun H."/>
            <person name="Tunlid A."/>
            <person name="Henrissat B."/>
            <person name="Grigoriev I.V."/>
            <person name="Hibbett D.S."/>
            <person name="Martin F."/>
            <person name="Nordberg H.P."/>
            <person name="Cantor M.N."/>
            <person name="Hua S.X."/>
        </authorList>
    </citation>
    <scope>NUCLEOTIDE SEQUENCE [LARGE SCALE GENOMIC DNA]</scope>
    <source>
        <strain evidence="2 3">MUT 4182</strain>
    </source>
</reference>
<dbReference type="EMBL" id="KN823041">
    <property type="protein sequence ID" value="KIO25497.1"/>
    <property type="molecule type" value="Genomic_DNA"/>
</dbReference>
<dbReference type="Proteomes" id="UP000054248">
    <property type="component" value="Unassembled WGS sequence"/>
</dbReference>
<dbReference type="OrthoDB" id="3229208at2759"/>
<dbReference type="STRING" id="1051891.A0A0C3LVT6"/>
<feature type="compositionally biased region" description="Basic residues" evidence="1">
    <location>
        <begin position="432"/>
        <end position="442"/>
    </location>
</feature>
<dbReference type="HOGENOM" id="CLU_565236_0_0_1"/>
<gene>
    <name evidence="2" type="ORF">M407DRAFT_8384</name>
</gene>